<evidence type="ECO:0008006" key="3">
    <source>
        <dbReference type="Google" id="ProtNLM"/>
    </source>
</evidence>
<accession>A0A1P8KMJ7</accession>
<gene>
    <name evidence="1" type="ORF">LPB137_07720</name>
</gene>
<sequence>MKCIYCNHPHTYALANTQRKCSKCKRKFSLKKIQREERVFDHFKKGDTARQTAISTKMHFLTIQNYFEKFRKNIAIYADEIYQKNSHRVTNYDEYLYLPRSLQIETNIDKLQHFLTFCYDDTIYNIMMPKKKLSLIKDDDEKEHKLLMKYLKFNTISKLSKSQNTITRFWDYFEEFICRYKGVSDEKFIFYLKEAEWRFNLQRKNIE</sequence>
<reference evidence="1 2" key="1">
    <citation type="submission" date="2017-01" db="EMBL/GenBank/DDBJ databases">
        <title>Genome sequencing of Arcobacter sp. LPB0137.</title>
        <authorList>
            <person name="Lee G.-W."/>
            <person name="Yi H."/>
        </authorList>
    </citation>
    <scope>NUCLEOTIDE SEQUENCE [LARGE SCALE GENOMIC DNA]</scope>
    <source>
        <strain evidence="1 2">LPB0137</strain>
    </source>
</reference>
<dbReference type="AlphaFoldDB" id="A0A1P8KMJ7"/>
<dbReference type="Proteomes" id="UP000186074">
    <property type="component" value="Chromosome"/>
</dbReference>
<protein>
    <recommendedName>
        <fullName evidence="3">Transposase</fullName>
    </recommendedName>
</protein>
<name>A0A1P8KMJ7_9BACT</name>
<dbReference type="STRING" id="1850254.LPB137_07720"/>
<keyword evidence="2" id="KW-1185">Reference proteome</keyword>
<evidence type="ECO:0000313" key="1">
    <source>
        <dbReference type="EMBL" id="APW65748.1"/>
    </source>
</evidence>
<dbReference type="RefSeq" id="WP_076086644.1">
    <property type="nucleotide sequence ID" value="NZ_CP019070.1"/>
</dbReference>
<dbReference type="OrthoDB" id="5469813at2"/>
<proteinExistence type="predicted"/>
<evidence type="ECO:0000313" key="2">
    <source>
        <dbReference type="Proteomes" id="UP000186074"/>
    </source>
</evidence>
<dbReference type="KEGG" id="alp:LPB137_07720"/>
<dbReference type="EMBL" id="CP019070">
    <property type="protein sequence ID" value="APW65748.1"/>
    <property type="molecule type" value="Genomic_DNA"/>
</dbReference>
<organism evidence="1 2">
    <name type="scientific">Poseidonibacter parvus</name>
    <dbReference type="NCBI Taxonomy" id="1850254"/>
    <lineage>
        <taxon>Bacteria</taxon>
        <taxon>Pseudomonadati</taxon>
        <taxon>Campylobacterota</taxon>
        <taxon>Epsilonproteobacteria</taxon>
        <taxon>Campylobacterales</taxon>
        <taxon>Arcobacteraceae</taxon>
        <taxon>Poseidonibacter</taxon>
    </lineage>
</organism>